<dbReference type="AlphaFoldDB" id="A0A0G4P3R0"/>
<keyword evidence="2" id="KW-1185">Reference proteome</keyword>
<protein>
    <submittedName>
        <fullName evidence="1">Str. FM013</fullName>
    </submittedName>
</protein>
<dbReference type="Proteomes" id="UP000053732">
    <property type="component" value="Unassembled WGS sequence"/>
</dbReference>
<organism evidence="1 2">
    <name type="scientific">Penicillium camemberti (strain FM 013)</name>
    <dbReference type="NCBI Taxonomy" id="1429867"/>
    <lineage>
        <taxon>Eukaryota</taxon>
        <taxon>Fungi</taxon>
        <taxon>Dikarya</taxon>
        <taxon>Ascomycota</taxon>
        <taxon>Pezizomycotina</taxon>
        <taxon>Eurotiomycetes</taxon>
        <taxon>Eurotiomycetidae</taxon>
        <taxon>Eurotiales</taxon>
        <taxon>Aspergillaceae</taxon>
        <taxon>Penicillium</taxon>
    </lineage>
</organism>
<gene>
    <name evidence="1" type="ORF">PCAMFM013_S005g000088</name>
</gene>
<proteinExistence type="predicted"/>
<dbReference type="EMBL" id="HG793138">
    <property type="protein sequence ID" value="CRL20924.1"/>
    <property type="molecule type" value="Genomic_DNA"/>
</dbReference>
<sequence length="73" mass="8123">MDSTDSASAGYLTKALPSPRRFYPEELRLARPSHLVDLPVYIHGRQGPRFSTVEYVASEVRSSGLVGSLFRAR</sequence>
<evidence type="ECO:0000313" key="1">
    <source>
        <dbReference type="EMBL" id="CRL20924.1"/>
    </source>
</evidence>
<reference evidence="1 2" key="1">
    <citation type="journal article" date="2014" name="Nat. Commun.">
        <title>Multiple recent horizontal transfers of a large genomic region in cheese making fungi.</title>
        <authorList>
            <person name="Cheeseman K."/>
            <person name="Ropars J."/>
            <person name="Renault P."/>
            <person name="Dupont J."/>
            <person name="Gouzy J."/>
            <person name="Branca A."/>
            <person name="Abraham A.L."/>
            <person name="Ceppi M."/>
            <person name="Conseiller E."/>
            <person name="Debuchy R."/>
            <person name="Malagnac F."/>
            <person name="Goarin A."/>
            <person name="Silar P."/>
            <person name="Lacoste S."/>
            <person name="Sallet E."/>
            <person name="Bensimon A."/>
            <person name="Giraud T."/>
            <person name="Brygoo Y."/>
        </authorList>
    </citation>
    <scope>NUCLEOTIDE SEQUENCE [LARGE SCALE GENOMIC DNA]</scope>
    <source>
        <strain evidence="2">FM 013</strain>
    </source>
</reference>
<evidence type="ECO:0000313" key="2">
    <source>
        <dbReference type="Proteomes" id="UP000053732"/>
    </source>
</evidence>
<accession>A0A0G4P3R0</accession>
<name>A0A0G4P3R0_PENC3</name>